<dbReference type="Proteomes" id="UP000249886">
    <property type="component" value="Unassembled WGS sequence"/>
</dbReference>
<dbReference type="EMBL" id="UARK01000036">
    <property type="protein sequence ID" value="SPW34467.1"/>
    <property type="molecule type" value="Genomic_DNA"/>
</dbReference>
<accession>A0A448TEQ0</accession>
<organism evidence="1 2">
    <name type="scientific">Corynebacterium matruchotii</name>
    <dbReference type="NCBI Taxonomy" id="43768"/>
    <lineage>
        <taxon>Bacteria</taxon>
        <taxon>Bacillati</taxon>
        <taxon>Actinomycetota</taxon>
        <taxon>Actinomycetes</taxon>
        <taxon>Mycobacteriales</taxon>
        <taxon>Corynebacteriaceae</taxon>
        <taxon>Corynebacterium</taxon>
    </lineage>
</organism>
<protein>
    <submittedName>
        <fullName evidence="1">Putative secreted protein</fullName>
    </submittedName>
</protein>
<proteinExistence type="predicted"/>
<evidence type="ECO:0000313" key="1">
    <source>
        <dbReference type="EMBL" id="SPW34467.1"/>
    </source>
</evidence>
<reference evidence="1 2" key="1">
    <citation type="submission" date="2018-06" db="EMBL/GenBank/DDBJ databases">
        <authorList>
            <consortium name="Pathogen Informatics"/>
            <person name="Doyle S."/>
        </authorList>
    </citation>
    <scope>NUCLEOTIDE SEQUENCE [LARGE SCALE GENOMIC DNA]</scope>
    <source>
        <strain evidence="1 2">NCTC10254</strain>
    </source>
</reference>
<dbReference type="AlphaFoldDB" id="A0A448TEQ0"/>
<sequence length="152" mass="17801">MYYTFMAIIVAFCLVLVLLGAYRFFTLRSNGNNVTLRRLPAVGNHGWRNGILRYESNNELKFYQFRSLSPFPDVIFHRSHLTLDGQRDYTEEEASFLFDGTPIVKFRHEGKDYEAQMSKHATMAFVSWIESAPNARLDKMSPSEARRRMRHI</sequence>
<gene>
    <name evidence="1" type="ORF">NCTC10254_02626</name>
</gene>
<dbReference type="Pfam" id="PF10739">
    <property type="entry name" value="DUF2550"/>
    <property type="match status" value="1"/>
</dbReference>
<evidence type="ECO:0000313" key="2">
    <source>
        <dbReference type="Proteomes" id="UP000249886"/>
    </source>
</evidence>
<comment type="caution">
    <text evidence="1">The sequence shown here is derived from an EMBL/GenBank/DDBJ whole genome shotgun (WGS) entry which is preliminary data.</text>
</comment>
<dbReference type="InterPro" id="IPR019675">
    <property type="entry name" value="DUF2550"/>
</dbReference>
<name>A0A448TEQ0_9CORY</name>